<dbReference type="InterPro" id="IPR036291">
    <property type="entry name" value="NAD(P)-bd_dom_sf"/>
</dbReference>
<dbReference type="SUPFAM" id="SSF51735">
    <property type="entry name" value="NAD(P)-binding Rossmann-fold domains"/>
    <property type="match status" value="1"/>
</dbReference>
<dbReference type="EMBL" id="FOSW01000018">
    <property type="protein sequence ID" value="SFL81177.1"/>
    <property type="molecule type" value="Genomic_DNA"/>
</dbReference>
<name>A0A1I4KRZ3_9ACTN</name>
<evidence type="ECO:0000313" key="3">
    <source>
        <dbReference type="EMBL" id="SFL81177.1"/>
    </source>
</evidence>
<evidence type="ECO:0000313" key="4">
    <source>
        <dbReference type="Proteomes" id="UP000199152"/>
    </source>
</evidence>
<dbReference type="AlphaFoldDB" id="A0A1I4KRZ3"/>
<dbReference type="InterPro" id="IPR051267">
    <property type="entry name" value="STEAP_metalloreductase"/>
</dbReference>
<gene>
    <name evidence="3" type="ORF">SAMN04488085_11891</name>
</gene>
<sequence length="237" mass="24672">MLPVTGLAAAMGTLGLIGSGHIGSTLARLAVDADLDVVLSNSRGPETLADLVAELGPRARAATPAEAAAAGDWVVATVPLKSYAEIPAAPLAGKIVLDTINYYPERDGHVAELDAGGTTTSELLQRHLPDSRVVKAFNNIFFRHLAALGRPAGAADRSTLPIAGDDEEAMAAVAQLLDRLGYDALDAGPLADSWRFERDMPAYVVPYARNPQNLPDDPGKSADAETIRAALTAATRG</sequence>
<evidence type="ECO:0000256" key="1">
    <source>
        <dbReference type="ARBA" id="ARBA00023002"/>
    </source>
</evidence>
<accession>A0A1I4KRZ3</accession>
<dbReference type="Gene3D" id="3.40.50.720">
    <property type="entry name" value="NAD(P)-binding Rossmann-like Domain"/>
    <property type="match status" value="1"/>
</dbReference>
<keyword evidence="4" id="KW-1185">Reference proteome</keyword>
<dbReference type="PANTHER" id="PTHR14239">
    <property type="entry name" value="DUDULIN-RELATED"/>
    <property type="match status" value="1"/>
</dbReference>
<dbReference type="GO" id="GO:0016491">
    <property type="term" value="F:oxidoreductase activity"/>
    <property type="evidence" value="ECO:0007669"/>
    <property type="project" value="UniProtKB-KW"/>
</dbReference>
<protein>
    <recommendedName>
        <fullName evidence="2">Pyrroline-5-carboxylate reductase catalytic N-terminal domain-containing protein</fullName>
    </recommendedName>
</protein>
<reference evidence="3 4" key="1">
    <citation type="submission" date="2016-10" db="EMBL/GenBank/DDBJ databases">
        <authorList>
            <person name="de Groot N.N."/>
        </authorList>
    </citation>
    <scope>NUCLEOTIDE SEQUENCE [LARGE SCALE GENOMIC DNA]</scope>
    <source>
        <strain evidence="3 4">DSM 45317</strain>
    </source>
</reference>
<dbReference type="InParanoid" id="A0A1I4KRZ3"/>
<keyword evidence="1" id="KW-0560">Oxidoreductase</keyword>
<dbReference type="Pfam" id="PF03807">
    <property type="entry name" value="F420_oxidored"/>
    <property type="match status" value="1"/>
</dbReference>
<feature type="domain" description="Pyrroline-5-carboxylate reductase catalytic N-terminal" evidence="2">
    <location>
        <begin position="14"/>
        <end position="102"/>
    </location>
</feature>
<evidence type="ECO:0000259" key="2">
    <source>
        <dbReference type="Pfam" id="PF03807"/>
    </source>
</evidence>
<dbReference type="STRING" id="504800.SAMN04488085_11891"/>
<dbReference type="InterPro" id="IPR028939">
    <property type="entry name" value="P5C_Rdtase_cat_N"/>
</dbReference>
<organism evidence="3 4">
    <name type="scientific">Geodermatophilus ruber</name>
    <dbReference type="NCBI Taxonomy" id="504800"/>
    <lineage>
        <taxon>Bacteria</taxon>
        <taxon>Bacillati</taxon>
        <taxon>Actinomycetota</taxon>
        <taxon>Actinomycetes</taxon>
        <taxon>Geodermatophilales</taxon>
        <taxon>Geodermatophilaceae</taxon>
        <taxon>Geodermatophilus</taxon>
    </lineage>
</organism>
<proteinExistence type="predicted"/>
<dbReference type="Proteomes" id="UP000199152">
    <property type="component" value="Unassembled WGS sequence"/>
</dbReference>